<comment type="caution">
    <text evidence="6">The sequence shown here is derived from an EMBL/GenBank/DDBJ whole genome shotgun (WGS) entry which is preliminary data.</text>
</comment>
<dbReference type="PANTHER" id="PTHR23091:SF4">
    <property type="entry name" value="N-TERMINAL AMINO-ACID N(ALPHA)-ACETYLTRANSFERASE NATA"/>
    <property type="match status" value="1"/>
</dbReference>
<keyword evidence="2" id="KW-0012">Acyltransferase</keyword>
<keyword evidence="4" id="KW-0472">Membrane</keyword>
<dbReference type="Pfam" id="PF03403">
    <property type="entry name" value="PAF-AH_p_II"/>
    <property type="match status" value="1"/>
</dbReference>
<dbReference type="GO" id="GO:0031415">
    <property type="term" value="C:NatA complex"/>
    <property type="evidence" value="ECO:0007669"/>
    <property type="project" value="InterPro"/>
</dbReference>
<keyword evidence="1" id="KW-0808">Transferase</keyword>
<evidence type="ECO:0000313" key="6">
    <source>
        <dbReference type="EMBL" id="PPQ64631.1"/>
    </source>
</evidence>
<dbReference type="Proteomes" id="UP000284842">
    <property type="component" value="Unassembled WGS sequence"/>
</dbReference>
<keyword evidence="4" id="KW-1133">Transmembrane helix</keyword>
<evidence type="ECO:0000256" key="1">
    <source>
        <dbReference type="ARBA" id="ARBA00022679"/>
    </source>
</evidence>
<evidence type="ECO:0000259" key="5">
    <source>
        <dbReference type="PROSITE" id="PS51186"/>
    </source>
</evidence>
<feature type="domain" description="N-acetyltransferase" evidence="5">
    <location>
        <begin position="429"/>
        <end position="580"/>
    </location>
</feature>
<dbReference type="InterPro" id="IPR000182">
    <property type="entry name" value="GNAT_dom"/>
</dbReference>
<dbReference type="EMBL" id="NHTK01006084">
    <property type="protein sequence ID" value="PPQ64631.1"/>
    <property type="molecule type" value="Genomic_DNA"/>
</dbReference>
<dbReference type="PROSITE" id="PS51186">
    <property type="entry name" value="GNAT"/>
    <property type="match status" value="1"/>
</dbReference>
<protein>
    <recommendedName>
        <fullName evidence="5">N-acetyltransferase domain-containing protein</fullName>
    </recommendedName>
</protein>
<dbReference type="Pfam" id="PF00583">
    <property type="entry name" value="Acetyltransf_1"/>
    <property type="match status" value="1"/>
</dbReference>
<dbReference type="SUPFAM" id="SSF53474">
    <property type="entry name" value="alpha/beta-Hydrolases"/>
    <property type="match status" value="1"/>
</dbReference>
<dbReference type="InterPro" id="IPR016181">
    <property type="entry name" value="Acyl_CoA_acyltransferase"/>
</dbReference>
<name>A0A409VC54_9AGAR</name>
<dbReference type="GO" id="GO:1990190">
    <property type="term" value="F:protein-N-terminal-glutamate acetyltransferase activity"/>
    <property type="evidence" value="ECO:0007669"/>
    <property type="project" value="TreeGrafter"/>
</dbReference>
<feature type="transmembrane region" description="Helical" evidence="4">
    <location>
        <begin position="72"/>
        <end position="94"/>
    </location>
</feature>
<organism evidence="6 7">
    <name type="scientific">Panaeolus cyanescens</name>
    <dbReference type="NCBI Taxonomy" id="181874"/>
    <lineage>
        <taxon>Eukaryota</taxon>
        <taxon>Fungi</taxon>
        <taxon>Dikarya</taxon>
        <taxon>Basidiomycota</taxon>
        <taxon>Agaricomycotina</taxon>
        <taxon>Agaricomycetes</taxon>
        <taxon>Agaricomycetidae</taxon>
        <taxon>Agaricales</taxon>
        <taxon>Agaricineae</taxon>
        <taxon>Galeropsidaceae</taxon>
        <taxon>Panaeolus</taxon>
    </lineage>
</organism>
<dbReference type="STRING" id="181874.A0A409VC54"/>
<dbReference type="SUPFAM" id="SSF55729">
    <property type="entry name" value="Acyl-CoA N-acyltransferases (Nat)"/>
    <property type="match status" value="1"/>
</dbReference>
<dbReference type="CDD" id="cd04301">
    <property type="entry name" value="NAT_SF"/>
    <property type="match status" value="1"/>
</dbReference>
<keyword evidence="4" id="KW-0812">Transmembrane</keyword>
<dbReference type="InterPro" id="IPR045047">
    <property type="entry name" value="Ard1-like"/>
</dbReference>
<dbReference type="GO" id="GO:1990189">
    <property type="term" value="F:protein N-terminal-serine acetyltransferase activity"/>
    <property type="evidence" value="ECO:0007669"/>
    <property type="project" value="TreeGrafter"/>
</dbReference>
<gene>
    <name evidence="6" type="ORF">CVT24_008368</name>
</gene>
<proteinExistence type="inferred from homology"/>
<dbReference type="Gene3D" id="3.40.630.30">
    <property type="match status" value="1"/>
</dbReference>
<evidence type="ECO:0000313" key="7">
    <source>
        <dbReference type="Proteomes" id="UP000284842"/>
    </source>
</evidence>
<sequence>MHPTTNDERSGTHGVNAKSIGSLKWKNAKKDTPALHLEEVAFTAYYPADVNKNSKKGVPWFIRPLKESLQGFAAYLGIRTWLLWPVIYFFGAFLKIPAYPNAPLLDPHKAGDEFGDVPEQWPLVIFSHGLAGGRTVYSQYCSRLAASGRIVLAVEHRDGSGTACMPRSWNQQGRSEPRTVLYIKEADIHLDDSDKIDEHPIPLRGHQLTFRRHEIYITYSAFSRLLRNDFDLELDTIDGSPFPKKSWIQTNVQGKPRVNFSSNIVLAGHSFGGCTVLSLLSTSPLEGYPALPVSQAVMLDPWLEPLPSPGPAPFSCQSDEQEVTKVMSSAGDELKPLPIHPRMLVINSETFTIWKDHFARLQEVVAHWEPNGGHIMTLVDSQHVSFSDFPILPIIHKRAARPILETIIKLSLGFLDDKLEETLEQVPTTPLEIKIVEDLMGMQACNLQNLPENYTMKYYLYHAMTWPGLSYVAEDHDGRIVGYILAKMDEEDTVEPHGHVTSLSVLRTYRRLGLAKKLMVQSQEAMADIYKASYVSLHVRKSNRAALGLYKDTLGFTVKDIEKGYYADGEDAYAMHLSLQGDHSIKSPDLSFAGETGERALRGLEGGLLVTPRLFRIASLTSFAEVNPNW</sequence>
<evidence type="ECO:0000256" key="3">
    <source>
        <dbReference type="ARBA" id="ARBA00025786"/>
    </source>
</evidence>
<comment type="similarity">
    <text evidence="3">Belongs to the acetyltransferase family. ARD1 subfamily.</text>
</comment>
<dbReference type="OrthoDB" id="2363873at2759"/>
<reference evidence="6 7" key="1">
    <citation type="journal article" date="2018" name="Evol. Lett.">
        <title>Horizontal gene cluster transfer increased hallucinogenic mushroom diversity.</title>
        <authorList>
            <person name="Reynolds H.T."/>
            <person name="Vijayakumar V."/>
            <person name="Gluck-Thaler E."/>
            <person name="Korotkin H.B."/>
            <person name="Matheny P.B."/>
            <person name="Slot J.C."/>
        </authorList>
    </citation>
    <scope>NUCLEOTIDE SEQUENCE [LARGE SCALE GENOMIC DNA]</scope>
    <source>
        <strain evidence="6 7">2629</strain>
    </source>
</reference>
<accession>A0A409VC54</accession>
<dbReference type="InterPro" id="IPR029058">
    <property type="entry name" value="AB_hydrolase_fold"/>
</dbReference>
<dbReference type="PANTHER" id="PTHR23091">
    <property type="entry name" value="N-TERMINAL ACETYLTRANSFERASE"/>
    <property type="match status" value="1"/>
</dbReference>
<dbReference type="AlphaFoldDB" id="A0A409VC54"/>
<dbReference type="Gene3D" id="3.40.50.1820">
    <property type="entry name" value="alpha/beta hydrolase"/>
    <property type="match status" value="1"/>
</dbReference>
<keyword evidence="7" id="KW-1185">Reference proteome</keyword>
<dbReference type="InParanoid" id="A0A409VC54"/>
<evidence type="ECO:0000256" key="4">
    <source>
        <dbReference type="SAM" id="Phobius"/>
    </source>
</evidence>
<dbReference type="FunFam" id="3.40.630.30:FF:000037">
    <property type="entry name" value="N-alpha-acetyltransferase daf-31-like"/>
    <property type="match status" value="1"/>
</dbReference>
<evidence type="ECO:0000256" key="2">
    <source>
        <dbReference type="ARBA" id="ARBA00023315"/>
    </source>
</evidence>